<keyword evidence="1" id="KW-0812">Transmembrane</keyword>
<evidence type="ECO:0000313" key="3">
    <source>
        <dbReference type="EMBL" id="KAG2193500.1"/>
    </source>
</evidence>
<evidence type="ECO:0000256" key="1">
    <source>
        <dbReference type="SAM" id="Phobius"/>
    </source>
</evidence>
<dbReference type="OrthoDB" id="195231at2759"/>
<feature type="signal peptide" evidence="2">
    <location>
        <begin position="1"/>
        <end position="20"/>
    </location>
</feature>
<feature type="transmembrane region" description="Helical" evidence="1">
    <location>
        <begin position="213"/>
        <end position="236"/>
    </location>
</feature>
<dbReference type="EMBL" id="JAEPRC010000644">
    <property type="protein sequence ID" value="KAG2193500.1"/>
    <property type="molecule type" value="Genomic_DNA"/>
</dbReference>
<evidence type="ECO:0000256" key="2">
    <source>
        <dbReference type="SAM" id="SignalP"/>
    </source>
</evidence>
<comment type="caution">
    <text evidence="3">The sequence shown here is derived from an EMBL/GenBank/DDBJ whole genome shotgun (WGS) entry which is preliminary data.</text>
</comment>
<proteinExistence type="predicted"/>
<dbReference type="AlphaFoldDB" id="A0A8H7QKT1"/>
<sequence length="354" mass="39014">MRTLSIISSILISSVTSISALQYGQLCDSTPLYRESWQYDDSCNDVYLFCDPASNTCNYKGCSNADYISGWDTNVRAFPVRCNGSTFCPDNNSQCTAQVSTGARCEVQRDDECSGTGSICLNSTCFIKGAPLGGNCGTDISSYTSYDAAGDSVQQTIIRDNCTDGTWCSNFLCIQSGEINSACDQDRECLSGTCSNNGICIVGPDVFHKIANWLWGVLATAIVLFVVFVLCLLWVLHRYQSKQEHAKISRFFGDNEEFSKYAMVNEDNDDNSSYYDSNDSRANTPFSNQLNDSRHSLVYLTTPDYNTSHSLSKKSKNNISTTGLDIAQNSRSLSTNNLSNVFTRAHTPDPQQQL</sequence>
<organism evidence="3 4">
    <name type="scientific">Mucor plumbeus</name>
    <dbReference type="NCBI Taxonomy" id="97098"/>
    <lineage>
        <taxon>Eukaryota</taxon>
        <taxon>Fungi</taxon>
        <taxon>Fungi incertae sedis</taxon>
        <taxon>Mucoromycota</taxon>
        <taxon>Mucoromycotina</taxon>
        <taxon>Mucoromycetes</taxon>
        <taxon>Mucorales</taxon>
        <taxon>Mucorineae</taxon>
        <taxon>Mucoraceae</taxon>
        <taxon>Mucor</taxon>
    </lineage>
</organism>
<keyword evidence="2" id="KW-0732">Signal</keyword>
<reference evidence="3" key="1">
    <citation type="submission" date="2020-12" db="EMBL/GenBank/DDBJ databases">
        <title>Metabolic potential, ecology and presence of endohyphal bacteria is reflected in genomic diversity of Mucoromycotina.</title>
        <authorList>
            <person name="Muszewska A."/>
            <person name="Okrasinska A."/>
            <person name="Steczkiewicz K."/>
            <person name="Drgas O."/>
            <person name="Orlowska M."/>
            <person name="Perlinska-Lenart U."/>
            <person name="Aleksandrzak-Piekarczyk T."/>
            <person name="Szatraj K."/>
            <person name="Zielenkiewicz U."/>
            <person name="Pilsyk S."/>
            <person name="Malc E."/>
            <person name="Mieczkowski P."/>
            <person name="Kruszewska J.S."/>
            <person name="Biernat P."/>
            <person name="Pawlowska J."/>
        </authorList>
    </citation>
    <scope>NUCLEOTIDE SEQUENCE</scope>
    <source>
        <strain evidence="3">CBS 226.32</strain>
    </source>
</reference>
<dbReference type="Proteomes" id="UP000650833">
    <property type="component" value="Unassembled WGS sequence"/>
</dbReference>
<evidence type="ECO:0000313" key="4">
    <source>
        <dbReference type="Proteomes" id="UP000650833"/>
    </source>
</evidence>
<accession>A0A8H7QKT1</accession>
<protein>
    <submittedName>
        <fullName evidence="3">Uncharacterized protein</fullName>
    </submittedName>
</protein>
<name>A0A8H7QKT1_9FUNG</name>
<gene>
    <name evidence="3" type="ORF">INT46_002991</name>
</gene>
<keyword evidence="1" id="KW-0472">Membrane</keyword>
<keyword evidence="1" id="KW-1133">Transmembrane helix</keyword>
<feature type="chain" id="PRO_5034492542" evidence="2">
    <location>
        <begin position="21"/>
        <end position="354"/>
    </location>
</feature>
<keyword evidence="4" id="KW-1185">Reference proteome</keyword>